<dbReference type="PANTHER" id="PTHR45527:SF1">
    <property type="entry name" value="FATTY ACID SYNTHASE"/>
    <property type="match status" value="1"/>
</dbReference>
<dbReference type="Proteomes" id="UP001500831">
    <property type="component" value="Unassembled WGS sequence"/>
</dbReference>
<dbReference type="EMBL" id="BAAAVI010000100">
    <property type="protein sequence ID" value="GAA2909523.1"/>
    <property type="molecule type" value="Genomic_DNA"/>
</dbReference>
<name>A0ABN3WCJ2_9ACTN</name>
<sequence>MHANPMPTTSGQAALWYADQKRAANGGYNVSIVWTINQDVPAPEIAVSWSRLRQEVPALSVRMGLDRDGAVVQWTCAEELAQEYADFADSPDAEMEAAAFLSARTARAFDTDGGPLARLVVARVSREVMVVTLVAHHLIVDGVSQVHLARRFAAALQPFGEEPSSQHYADLIDLVRQDESRTHPADRAYWSERVAGFLNGADWFAADPMGDLGVRAGRRRGEVVGADLASLTAAARDLGVGLYLLVAAAVHRAMAMAGVERTVVCSAVSVRPIGGALDDVVGCFINLVPLTARHLPGETLGELVRREAAGWRRDHCHRNLSLLEIGGTGSPPNRLDRVFFSYRETDPTLTWTGPGPDVSADLFTEYPATRSDLTVRVLRGVDRLHYEVEWSTATPWGAVFADALEVCLQSPSR</sequence>
<dbReference type="Pfam" id="PF00668">
    <property type="entry name" value="Condensation"/>
    <property type="match status" value="1"/>
</dbReference>
<accession>A0ABN3WCJ2</accession>
<gene>
    <name evidence="2" type="ORF">GCM10010517_75950</name>
</gene>
<keyword evidence="3" id="KW-1185">Reference proteome</keyword>
<organism evidence="2 3">
    <name type="scientific">Streptosporangium fragile</name>
    <dbReference type="NCBI Taxonomy" id="46186"/>
    <lineage>
        <taxon>Bacteria</taxon>
        <taxon>Bacillati</taxon>
        <taxon>Actinomycetota</taxon>
        <taxon>Actinomycetes</taxon>
        <taxon>Streptosporangiales</taxon>
        <taxon>Streptosporangiaceae</taxon>
        <taxon>Streptosporangium</taxon>
    </lineage>
</organism>
<proteinExistence type="predicted"/>
<evidence type="ECO:0000259" key="1">
    <source>
        <dbReference type="Pfam" id="PF00668"/>
    </source>
</evidence>
<comment type="caution">
    <text evidence="2">The sequence shown here is derived from an EMBL/GenBank/DDBJ whole genome shotgun (WGS) entry which is preliminary data.</text>
</comment>
<dbReference type="Gene3D" id="3.30.559.10">
    <property type="entry name" value="Chloramphenicol acetyltransferase-like domain"/>
    <property type="match status" value="1"/>
</dbReference>
<feature type="domain" description="Condensation" evidence="1">
    <location>
        <begin position="6"/>
        <end position="310"/>
    </location>
</feature>
<dbReference type="PANTHER" id="PTHR45527">
    <property type="entry name" value="NONRIBOSOMAL PEPTIDE SYNTHETASE"/>
    <property type="match status" value="1"/>
</dbReference>
<protein>
    <recommendedName>
        <fullName evidence="1">Condensation domain-containing protein</fullName>
    </recommendedName>
</protein>
<evidence type="ECO:0000313" key="2">
    <source>
        <dbReference type="EMBL" id="GAA2909523.1"/>
    </source>
</evidence>
<dbReference type="InterPro" id="IPR001242">
    <property type="entry name" value="Condensation_dom"/>
</dbReference>
<dbReference type="SUPFAM" id="SSF52777">
    <property type="entry name" value="CoA-dependent acyltransferases"/>
    <property type="match status" value="2"/>
</dbReference>
<reference evidence="2 3" key="1">
    <citation type="journal article" date="2019" name="Int. J. Syst. Evol. Microbiol.">
        <title>The Global Catalogue of Microorganisms (GCM) 10K type strain sequencing project: providing services to taxonomists for standard genome sequencing and annotation.</title>
        <authorList>
            <consortium name="The Broad Institute Genomics Platform"/>
            <consortium name="The Broad Institute Genome Sequencing Center for Infectious Disease"/>
            <person name="Wu L."/>
            <person name="Ma J."/>
        </authorList>
    </citation>
    <scope>NUCLEOTIDE SEQUENCE [LARGE SCALE GENOMIC DNA]</scope>
    <source>
        <strain evidence="2 3">JCM 6242</strain>
    </source>
</reference>
<dbReference type="Gene3D" id="3.30.559.30">
    <property type="entry name" value="Nonribosomal peptide synthetase, condensation domain"/>
    <property type="match status" value="1"/>
</dbReference>
<dbReference type="InterPro" id="IPR023213">
    <property type="entry name" value="CAT-like_dom_sf"/>
</dbReference>
<evidence type="ECO:0000313" key="3">
    <source>
        <dbReference type="Proteomes" id="UP001500831"/>
    </source>
</evidence>